<gene>
    <name evidence="2" type="ORF">Pmar_PMAR008407</name>
</gene>
<evidence type="ECO:0000313" key="3">
    <source>
        <dbReference type="Proteomes" id="UP000007800"/>
    </source>
</evidence>
<dbReference type="RefSeq" id="XP_002765807.1">
    <property type="nucleotide sequence ID" value="XM_002765761.1"/>
</dbReference>
<dbReference type="GeneID" id="9041044"/>
<dbReference type="Proteomes" id="UP000007800">
    <property type="component" value="Unassembled WGS sequence"/>
</dbReference>
<dbReference type="InParanoid" id="C5LXK2"/>
<proteinExistence type="predicted"/>
<feature type="region of interest" description="Disordered" evidence="1">
    <location>
        <begin position="399"/>
        <end position="466"/>
    </location>
</feature>
<reference evidence="2 3" key="1">
    <citation type="submission" date="2008-07" db="EMBL/GenBank/DDBJ databases">
        <authorList>
            <person name="El-Sayed N."/>
            <person name="Caler E."/>
            <person name="Inman J."/>
            <person name="Amedeo P."/>
            <person name="Hass B."/>
            <person name="Wortman J."/>
        </authorList>
    </citation>
    <scope>NUCLEOTIDE SEQUENCE [LARGE SCALE GENOMIC DNA]</scope>
    <source>
        <strain evidence="3">ATCC 50983 / TXsc</strain>
    </source>
</reference>
<feature type="compositionally biased region" description="Low complexity" evidence="1">
    <location>
        <begin position="422"/>
        <end position="433"/>
    </location>
</feature>
<dbReference type="AlphaFoldDB" id="C5LXK2"/>
<keyword evidence="3" id="KW-1185">Reference proteome</keyword>
<protein>
    <submittedName>
        <fullName evidence="2">Uncharacterized protein</fullName>
    </submittedName>
</protein>
<name>C5LXK2_PERM5</name>
<sequence>MGDCAELASGLRNPVNIYALRALSGLFCTKAKGSEAQPEPAVELMRQKFEKAYNVHIPSRYLLSAKIFAKIRKGEPVREDECGFAPVSAKMKRRMKHNADTGIPFVKKMEPVELRQAAPPVSPAAEMLNVLGVPVDIGPCLVDWLTRDYLDRLELISKISESDWKSLIETNLALQEGDVGRDFPRLDPARAQAAKLFGLAMSDEARRVLEQGYAQTKAATASPDYGALNSVRTANATLGYLSPDLLPDVRVLNNMIKSPAAYVEFKNLQSHASPMQGRQRSNASGPRFSMGKWMMQFARYSTALMVVDPECAQNSTVFSRYQLEIGYLADESSCRDALEADAKYRRSISKRVMPGIPLWSCFTEGQFRSFFDRCLSEAAGRKAYRDAATSSWSYKGEGYGKGSGKGAGKAMSKGGKGREGGSMTSWSSSDNSSWHQTWGPKDQNIKRGSESYPLASAAKKTKAEGH</sequence>
<dbReference type="EMBL" id="GG686575">
    <property type="protein sequence ID" value="EEQ98524.1"/>
    <property type="molecule type" value="Genomic_DNA"/>
</dbReference>
<evidence type="ECO:0000256" key="1">
    <source>
        <dbReference type="SAM" id="MobiDB-lite"/>
    </source>
</evidence>
<organism evidence="3">
    <name type="scientific">Perkinsus marinus (strain ATCC 50983 / TXsc)</name>
    <dbReference type="NCBI Taxonomy" id="423536"/>
    <lineage>
        <taxon>Eukaryota</taxon>
        <taxon>Sar</taxon>
        <taxon>Alveolata</taxon>
        <taxon>Perkinsozoa</taxon>
        <taxon>Perkinsea</taxon>
        <taxon>Perkinsida</taxon>
        <taxon>Perkinsidae</taxon>
        <taxon>Perkinsus</taxon>
    </lineage>
</organism>
<accession>C5LXK2</accession>
<evidence type="ECO:0000313" key="2">
    <source>
        <dbReference type="EMBL" id="EEQ98524.1"/>
    </source>
</evidence>